<reference evidence="1 2" key="1">
    <citation type="submission" date="2017-09" db="EMBL/GenBank/DDBJ databases">
        <authorList>
            <consortium name="International Durum Wheat Genome Sequencing Consortium (IDWGSC)"/>
            <person name="Milanesi L."/>
        </authorList>
    </citation>
    <scope>NUCLEOTIDE SEQUENCE [LARGE SCALE GENOMIC DNA]</scope>
    <source>
        <strain evidence="2">cv. Svevo</strain>
    </source>
</reference>
<proteinExistence type="predicted"/>
<sequence>MNLQVCGDERFLMEEMTELPNITNLGLIVLACGHSFGAGSFHVLKMSSGITELALQLDTRSDCKAFAACQSGCIYDEPSNWETEDLVLPCLKVLAINDLRGTERELALVKRLFKWATMLERVAIIFHDSVDESNCEELRRLLLSFSRPAICMKFSHGECLSFD</sequence>
<keyword evidence="2" id="KW-1185">Reference proteome</keyword>
<organism evidence="1 2">
    <name type="scientific">Triticum turgidum subsp. durum</name>
    <name type="common">Durum wheat</name>
    <name type="synonym">Triticum durum</name>
    <dbReference type="NCBI Taxonomy" id="4567"/>
    <lineage>
        <taxon>Eukaryota</taxon>
        <taxon>Viridiplantae</taxon>
        <taxon>Streptophyta</taxon>
        <taxon>Embryophyta</taxon>
        <taxon>Tracheophyta</taxon>
        <taxon>Spermatophyta</taxon>
        <taxon>Magnoliopsida</taxon>
        <taxon>Liliopsida</taxon>
        <taxon>Poales</taxon>
        <taxon>Poaceae</taxon>
        <taxon>BOP clade</taxon>
        <taxon>Pooideae</taxon>
        <taxon>Triticodae</taxon>
        <taxon>Triticeae</taxon>
        <taxon>Triticinae</taxon>
        <taxon>Triticum</taxon>
    </lineage>
</organism>
<dbReference type="AlphaFoldDB" id="A0A9R1RHJ2"/>
<dbReference type="InterPro" id="IPR055312">
    <property type="entry name" value="FBL15-like"/>
</dbReference>
<gene>
    <name evidence="1" type="ORF">TRITD_2Bv1G024820</name>
</gene>
<dbReference type="OMA" id="FSHGECL"/>
<dbReference type="PANTHER" id="PTHR34709">
    <property type="entry name" value="OS10G0396666 PROTEIN"/>
    <property type="match status" value="1"/>
</dbReference>
<dbReference type="Gramene" id="TRITD2Bv1G024820.1">
    <property type="protein sequence ID" value="TRITD2Bv1G024820.1"/>
    <property type="gene ID" value="TRITD2Bv1G024820"/>
</dbReference>
<protein>
    <recommendedName>
        <fullName evidence="3">FBD domain-containing protein</fullName>
    </recommendedName>
</protein>
<dbReference type="EMBL" id="LT934114">
    <property type="protein sequence ID" value="VAH41520.1"/>
    <property type="molecule type" value="Genomic_DNA"/>
</dbReference>
<dbReference type="PANTHER" id="PTHR34709:SF58">
    <property type="entry name" value="FBD DOMAIN-CONTAINING PROTEIN"/>
    <property type="match status" value="1"/>
</dbReference>
<evidence type="ECO:0000313" key="1">
    <source>
        <dbReference type="EMBL" id="VAH41520.1"/>
    </source>
</evidence>
<dbReference type="Proteomes" id="UP000324705">
    <property type="component" value="Chromosome 2B"/>
</dbReference>
<accession>A0A9R1RHJ2</accession>
<evidence type="ECO:0008006" key="3">
    <source>
        <dbReference type="Google" id="ProtNLM"/>
    </source>
</evidence>
<evidence type="ECO:0000313" key="2">
    <source>
        <dbReference type="Proteomes" id="UP000324705"/>
    </source>
</evidence>
<name>A0A9R1RHJ2_TRITD</name>